<dbReference type="SMART" id="SM00729">
    <property type="entry name" value="Elp3"/>
    <property type="match status" value="1"/>
</dbReference>
<feature type="domain" description="Radical SAM core" evidence="5">
    <location>
        <begin position="93"/>
        <end position="305"/>
    </location>
</feature>
<sequence>MQSRSITPEMKAFLISIGSVSIDPSLIPRARGSTAGPGAGTRSVFFRSGETRVRLNIREDSPLSIQKDEDEGSVALFYMGKKLVEGKLEPALAHCPNQAYITLCEKCIFDCKYCPVPKLKGNVKSEEEVLSIIDEVLQAGDLKAISLTSGVETSLEGEVERVLKLLPALKKYNVPIGVSVYPTEGCSRKFYEAGVSEVKYNVETMDRDVFKKVCEDLSIDYILDRLKEAVSIFGKNRVFSNFIIGLGESDDSVREGVNTLAKMGVIPILRPVNPHPLRAGDCFTERPSPERILKLAKLEAEILKKYGLDPRLAKTMCLKCTGCDLVPLVDL</sequence>
<keyword evidence="4" id="KW-0411">Iron-sulfur</keyword>
<dbReference type="InterPro" id="IPR007197">
    <property type="entry name" value="rSAM"/>
</dbReference>
<dbReference type="KEGG" id="mthr:MSTHT_2146"/>
<dbReference type="GO" id="GO:0051536">
    <property type="term" value="F:iron-sulfur cluster binding"/>
    <property type="evidence" value="ECO:0007669"/>
    <property type="project" value="UniProtKB-KW"/>
</dbReference>
<reference evidence="6 7" key="1">
    <citation type="submission" date="2014-07" db="EMBL/GenBank/DDBJ databases">
        <title>Methanogenic archaea and the global carbon cycle.</title>
        <authorList>
            <person name="Henriksen J.R."/>
            <person name="Luke J."/>
            <person name="Reinhart S."/>
            <person name="Benedict M.N."/>
            <person name="Youngblut N.D."/>
            <person name="Metcalf M.E."/>
            <person name="Whitaker R.J."/>
            <person name="Metcalf W.W."/>
        </authorList>
    </citation>
    <scope>NUCLEOTIDE SEQUENCE [LARGE SCALE GENOMIC DNA]</scope>
    <source>
        <strain evidence="7">ATCC 43570 / DSM 1825 / OCM 12 / VKM B-1830 / TM-1</strain>
    </source>
</reference>
<dbReference type="InterPro" id="IPR013785">
    <property type="entry name" value="Aldolase_TIM"/>
</dbReference>
<dbReference type="Pfam" id="PF04055">
    <property type="entry name" value="Radical_SAM"/>
    <property type="match status" value="1"/>
</dbReference>
<dbReference type="PROSITE" id="PS51918">
    <property type="entry name" value="RADICAL_SAM"/>
    <property type="match status" value="1"/>
</dbReference>
<keyword evidence="2" id="KW-0479">Metal-binding</keyword>
<dbReference type="InterPro" id="IPR006638">
    <property type="entry name" value="Elp3/MiaA/NifB-like_rSAM"/>
</dbReference>
<dbReference type="InterPro" id="IPR034422">
    <property type="entry name" value="HydE/PylB-like"/>
</dbReference>
<evidence type="ECO:0000313" key="6">
    <source>
        <dbReference type="EMBL" id="AKB13904.1"/>
    </source>
</evidence>
<dbReference type="CDD" id="cd01335">
    <property type="entry name" value="Radical_SAM"/>
    <property type="match status" value="1"/>
</dbReference>
<evidence type="ECO:0000256" key="3">
    <source>
        <dbReference type="ARBA" id="ARBA00023004"/>
    </source>
</evidence>
<dbReference type="PANTHER" id="PTHR43726:SF1">
    <property type="entry name" value="BIOTIN SYNTHASE"/>
    <property type="match status" value="1"/>
</dbReference>
<dbReference type="InterPro" id="IPR058240">
    <property type="entry name" value="rSAM_sf"/>
</dbReference>
<keyword evidence="1" id="KW-0949">S-adenosyl-L-methionine</keyword>
<evidence type="ECO:0000256" key="2">
    <source>
        <dbReference type="ARBA" id="ARBA00022723"/>
    </source>
</evidence>
<dbReference type="HOGENOM" id="CLU_838411_0_0_2"/>
<organism evidence="6 7">
    <name type="scientific">Methanosarcina thermophila (strain ATCC 43570 / DSM 1825 / OCM 12 / VKM B-1830 / TM-1)</name>
    <dbReference type="NCBI Taxonomy" id="523844"/>
    <lineage>
        <taxon>Archaea</taxon>
        <taxon>Methanobacteriati</taxon>
        <taxon>Methanobacteriota</taxon>
        <taxon>Stenosarchaea group</taxon>
        <taxon>Methanomicrobia</taxon>
        <taxon>Methanosarcinales</taxon>
        <taxon>Methanosarcinaceae</taxon>
        <taxon>Methanosarcina</taxon>
    </lineage>
</organism>
<gene>
    <name evidence="6" type="ORF">MSTHT_2146</name>
</gene>
<dbReference type="Proteomes" id="UP000066529">
    <property type="component" value="Chromosome"/>
</dbReference>
<keyword evidence="3" id="KW-0408">Iron</keyword>
<dbReference type="GO" id="GO:0016740">
    <property type="term" value="F:transferase activity"/>
    <property type="evidence" value="ECO:0007669"/>
    <property type="project" value="TreeGrafter"/>
</dbReference>
<dbReference type="PATRIC" id="fig|523844.20.peg.2642"/>
<dbReference type="GeneID" id="41602461"/>
<dbReference type="STRING" id="523844.MSTHT_2146"/>
<evidence type="ECO:0000256" key="1">
    <source>
        <dbReference type="ARBA" id="ARBA00022691"/>
    </source>
</evidence>
<dbReference type="GO" id="GO:0046872">
    <property type="term" value="F:metal ion binding"/>
    <property type="evidence" value="ECO:0007669"/>
    <property type="project" value="UniProtKB-KW"/>
</dbReference>
<dbReference type="EMBL" id="CP009501">
    <property type="protein sequence ID" value="AKB13904.1"/>
    <property type="molecule type" value="Genomic_DNA"/>
</dbReference>
<dbReference type="SUPFAM" id="SSF102114">
    <property type="entry name" value="Radical SAM enzymes"/>
    <property type="match status" value="1"/>
</dbReference>
<dbReference type="RefSeq" id="WP_048167882.1">
    <property type="nucleotide sequence ID" value="NZ_CP009501.1"/>
</dbReference>
<evidence type="ECO:0000313" key="7">
    <source>
        <dbReference type="Proteomes" id="UP000066529"/>
    </source>
</evidence>
<dbReference type="PANTHER" id="PTHR43726">
    <property type="entry name" value="3-METHYLORNITHINE SYNTHASE"/>
    <property type="match status" value="1"/>
</dbReference>
<evidence type="ECO:0000256" key="4">
    <source>
        <dbReference type="ARBA" id="ARBA00023014"/>
    </source>
</evidence>
<protein>
    <submittedName>
        <fullName evidence="6">Biotin synthase-related enzyme</fullName>
    </submittedName>
</protein>
<dbReference type="AlphaFoldDB" id="A0A0E3H9D3"/>
<dbReference type="SFLD" id="SFLDS00029">
    <property type="entry name" value="Radical_SAM"/>
    <property type="match status" value="1"/>
</dbReference>
<name>A0A0E3H9D3_METTT</name>
<proteinExistence type="predicted"/>
<dbReference type="Gene3D" id="3.20.20.70">
    <property type="entry name" value="Aldolase class I"/>
    <property type="match status" value="1"/>
</dbReference>
<evidence type="ECO:0000259" key="5">
    <source>
        <dbReference type="PROSITE" id="PS51918"/>
    </source>
</evidence>
<dbReference type="OrthoDB" id="15118at2157"/>
<accession>A0A0E3H9D3</accession>